<comment type="caution">
    <text evidence="2">The sequence shown here is derived from an EMBL/GenBank/DDBJ whole genome shotgun (WGS) entry which is preliminary data.</text>
</comment>
<dbReference type="GO" id="GO:0005829">
    <property type="term" value="C:cytosol"/>
    <property type="evidence" value="ECO:0007669"/>
    <property type="project" value="TreeGrafter"/>
</dbReference>
<evidence type="ECO:0000313" key="3">
    <source>
        <dbReference type="Proteomes" id="UP001141552"/>
    </source>
</evidence>
<dbReference type="Gene3D" id="3.30.1050.10">
    <property type="entry name" value="SCP2 sterol-binding domain"/>
    <property type="match status" value="1"/>
</dbReference>
<dbReference type="PANTHER" id="PTHR10094">
    <property type="entry name" value="STEROL CARRIER PROTEIN 2 SCP-2 FAMILY PROTEIN"/>
    <property type="match status" value="1"/>
</dbReference>
<proteinExistence type="predicted"/>
<dbReference type="PANTHER" id="PTHR10094:SF25">
    <property type="entry name" value="SCP2 STEROL-BINDING DOMAIN-CONTAINING PROTEIN 1"/>
    <property type="match status" value="1"/>
</dbReference>
<feature type="domain" description="SCP2" evidence="1">
    <location>
        <begin position="15"/>
        <end position="111"/>
    </location>
</feature>
<evidence type="ECO:0000259" key="1">
    <source>
        <dbReference type="Pfam" id="PF02036"/>
    </source>
</evidence>
<reference evidence="2" key="1">
    <citation type="submission" date="2022-02" db="EMBL/GenBank/DDBJ databases">
        <authorList>
            <person name="Henning P.M."/>
            <person name="McCubbin A.G."/>
            <person name="Shore J.S."/>
        </authorList>
    </citation>
    <scope>NUCLEOTIDE SEQUENCE</scope>
    <source>
        <strain evidence="2">F60SS</strain>
        <tissue evidence="2">Leaves</tissue>
    </source>
</reference>
<dbReference type="FunFam" id="3.30.1050.10:FF:000006">
    <property type="entry name" value="Non-specific lipid-transfer protein-like 1"/>
    <property type="match status" value="1"/>
</dbReference>
<dbReference type="InterPro" id="IPR003033">
    <property type="entry name" value="SCP2_sterol-bd_dom"/>
</dbReference>
<dbReference type="SUPFAM" id="SSF55718">
    <property type="entry name" value="SCP-like"/>
    <property type="match status" value="1"/>
</dbReference>
<name>A0A9Q0JHR2_9ROSI</name>
<keyword evidence="3" id="KW-1185">Reference proteome</keyword>
<dbReference type="Proteomes" id="UP001141552">
    <property type="component" value="Unassembled WGS sequence"/>
</dbReference>
<organism evidence="2 3">
    <name type="scientific">Turnera subulata</name>
    <dbReference type="NCBI Taxonomy" id="218843"/>
    <lineage>
        <taxon>Eukaryota</taxon>
        <taxon>Viridiplantae</taxon>
        <taxon>Streptophyta</taxon>
        <taxon>Embryophyta</taxon>
        <taxon>Tracheophyta</taxon>
        <taxon>Spermatophyta</taxon>
        <taxon>Magnoliopsida</taxon>
        <taxon>eudicotyledons</taxon>
        <taxon>Gunneridae</taxon>
        <taxon>Pentapetalae</taxon>
        <taxon>rosids</taxon>
        <taxon>fabids</taxon>
        <taxon>Malpighiales</taxon>
        <taxon>Passifloraceae</taxon>
        <taxon>Turnera</taxon>
    </lineage>
</organism>
<accession>A0A9Q0JHR2</accession>
<dbReference type="EMBL" id="JAKUCV010002753">
    <property type="protein sequence ID" value="KAJ4841547.1"/>
    <property type="molecule type" value="Genomic_DNA"/>
</dbReference>
<dbReference type="AlphaFoldDB" id="A0A9Q0JHR2"/>
<dbReference type="Pfam" id="PF02036">
    <property type="entry name" value="SCP2"/>
    <property type="match status" value="1"/>
</dbReference>
<sequence>MASELKSAAILELLKQYLTTDEGQQLKKKINYVYQINLAPKKIGFDEVVYTIDLKKGEVTKAPYEGKPDVTLSLKDEDFVKLATGNLNPQMAFMRGTLKIRGSISAAQKFTPDLFPKVSKM</sequence>
<reference evidence="2" key="2">
    <citation type="journal article" date="2023" name="Plants (Basel)">
        <title>Annotation of the Turnera subulata (Passifloraceae) Draft Genome Reveals the S-Locus Evolved after the Divergence of Turneroideae from Passifloroideae in a Stepwise Manner.</title>
        <authorList>
            <person name="Henning P.M."/>
            <person name="Roalson E.H."/>
            <person name="Mir W."/>
            <person name="McCubbin A.G."/>
            <person name="Shore J.S."/>
        </authorList>
    </citation>
    <scope>NUCLEOTIDE SEQUENCE</scope>
    <source>
        <strain evidence="2">F60SS</strain>
    </source>
</reference>
<protein>
    <submittedName>
        <fullName evidence="2">Sterol carrier protein 2</fullName>
    </submittedName>
</protein>
<gene>
    <name evidence="2" type="primary">SCP2</name>
    <name evidence="2" type="ORF">Tsubulata_001755</name>
</gene>
<dbReference type="OrthoDB" id="3592703at2759"/>
<dbReference type="InterPro" id="IPR036527">
    <property type="entry name" value="SCP2_sterol-bd_dom_sf"/>
</dbReference>
<evidence type="ECO:0000313" key="2">
    <source>
        <dbReference type="EMBL" id="KAJ4841547.1"/>
    </source>
</evidence>